<dbReference type="PANTHER" id="PTHR41252">
    <property type="entry name" value="BLR2505 PROTEIN"/>
    <property type="match status" value="1"/>
</dbReference>
<dbReference type="Proteomes" id="UP001249394">
    <property type="component" value="Chromosome"/>
</dbReference>
<reference evidence="2 3" key="1">
    <citation type="submission" date="2023-09" db="EMBL/GenBank/DDBJ databases">
        <title>The genome sequence of Streptomyces anthocyanicus.</title>
        <authorList>
            <person name="Mo P."/>
        </authorList>
    </citation>
    <scope>NUCLEOTIDE SEQUENCE [LARGE SCALE GENOMIC DNA]</scope>
    <source>
        <strain evidence="2 3">JCM 4387</strain>
    </source>
</reference>
<gene>
    <name evidence="2" type="ORF">RI060_42695</name>
</gene>
<evidence type="ECO:0000313" key="2">
    <source>
        <dbReference type="EMBL" id="WND23624.1"/>
    </source>
</evidence>
<keyword evidence="3" id="KW-1185">Reference proteome</keyword>
<proteinExistence type="predicted"/>
<dbReference type="Pfam" id="PF12680">
    <property type="entry name" value="SnoaL_2"/>
    <property type="match status" value="1"/>
</dbReference>
<dbReference type="SUPFAM" id="SSF54427">
    <property type="entry name" value="NTF2-like"/>
    <property type="match status" value="1"/>
</dbReference>
<organism evidence="2 3">
    <name type="scientific">Streptomyces violaceus</name>
    <name type="common">Streptomyces venezuelae</name>
    <dbReference type="NCBI Taxonomy" id="1936"/>
    <lineage>
        <taxon>Bacteria</taxon>
        <taxon>Bacillati</taxon>
        <taxon>Actinomycetota</taxon>
        <taxon>Actinomycetes</taxon>
        <taxon>Kitasatosporales</taxon>
        <taxon>Streptomycetaceae</taxon>
        <taxon>Streptomyces</taxon>
    </lineage>
</organism>
<feature type="domain" description="SnoaL-like" evidence="1">
    <location>
        <begin position="36"/>
        <end position="137"/>
    </location>
</feature>
<dbReference type="InterPro" id="IPR032710">
    <property type="entry name" value="NTF2-like_dom_sf"/>
</dbReference>
<name>A0ABY9UL78_STRVL</name>
<sequence>MADVNVPLRVSRCVGNQGELEALMTDHPHIAVFHGLMAAFSAGDMDALTEIFHPDVVWHIGGRNPLAGEYRGRAETFAVFGREFQLTGGTYRPRLHDVLANDDHTVALLHVTASREGKQLDMDYTIVFHIRDAKITEGWVLTADPQAYDEFWS</sequence>
<protein>
    <submittedName>
        <fullName evidence="2">Nuclear transport factor 2 family protein</fullName>
    </submittedName>
</protein>
<evidence type="ECO:0000313" key="3">
    <source>
        <dbReference type="Proteomes" id="UP001249394"/>
    </source>
</evidence>
<dbReference type="InterPro" id="IPR037401">
    <property type="entry name" value="SnoaL-like"/>
</dbReference>
<accession>A0ABY9UL78</accession>
<evidence type="ECO:0000259" key="1">
    <source>
        <dbReference type="Pfam" id="PF12680"/>
    </source>
</evidence>
<dbReference type="Gene3D" id="3.10.450.50">
    <property type="match status" value="1"/>
</dbReference>
<dbReference type="EMBL" id="CP134213">
    <property type="protein sequence ID" value="WND23624.1"/>
    <property type="molecule type" value="Genomic_DNA"/>
</dbReference>
<dbReference type="PANTHER" id="PTHR41252:SF1">
    <property type="entry name" value="BLR2505 PROTEIN"/>
    <property type="match status" value="1"/>
</dbReference>